<organism evidence="2 3">
    <name type="scientific">Chaetoceros tenuissimus</name>
    <dbReference type="NCBI Taxonomy" id="426638"/>
    <lineage>
        <taxon>Eukaryota</taxon>
        <taxon>Sar</taxon>
        <taxon>Stramenopiles</taxon>
        <taxon>Ochrophyta</taxon>
        <taxon>Bacillariophyta</taxon>
        <taxon>Coscinodiscophyceae</taxon>
        <taxon>Chaetocerotophycidae</taxon>
        <taxon>Chaetocerotales</taxon>
        <taxon>Chaetocerotaceae</taxon>
        <taxon>Chaetoceros</taxon>
    </lineage>
</organism>
<proteinExistence type="predicted"/>
<dbReference type="Proteomes" id="UP001054902">
    <property type="component" value="Unassembled WGS sequence"/>
</dbReference>
<comment type="caution">
    <text evidence="2">The sequence shown here is derived from an EMBL/GenBank/DDBJ whole genome shotgun (WGS) entry which is preliminary data.</text>
</comment>
<gene>
    <name evidence="2" type="ORF">CTEN210_15643</name>
</gene>
<dbReference type="AlphaFoldDB" id="A0AAD3D836"/>
<evidence type="ECO:0000313" key="2">
    <source>
        <dbReference type="EMBL" id="GFH59167.1"/>
    </source>
</evidence>
<sequence>MSGPIRKLSIVVNKTADNEIYFDQKLNPRHPSNSSKADHSSQATVKPQIVRRQSTRIKRSIKSTSVFYSEASRHQDEPESLFWEKDDKKLIKAVNAIGYDMESISKHWFESEKTPLELWNRIQLLNISEPKRSKRVIGQSKRDSLDEGPSSLLYPLSNKRKREIVSLEEKRLFGKARSEHELNVIAQGVHVGKNSFGRLMKMNRGSQEFNVDGDQDTGVSVNLTVDSLEALMEDAADKNLKQTIALARRNTVRKRLPKAVALMTDDQVYSPNENQRPGRLDETGNLMDQNKVGNQSIQCAQEGNVNEKVQVTDDSNRQIKKKRLLVFRQNELSLPFQHAIDETLLNLTPQKNDEDSYSDLEEFVSPKLDNGLPLIPMTPVPERNGPKMYYYFP</sequence>
<evidence type="ECO:0000256" key="1">
    <source>
        <dbReference type="SAM" id="MobiDB-lite"/>
    </source>
</evidence>
<keyword evidence="3" id="KW-1185">Reference proteome</keyword>
<reference evidence="2 3" key="1">
    <citation type="journal article" date="2021" name="Sci. Rep.">
        <title>The genome of the diatom Chaetoceros tenuissimus carries an ancient integrated fragment of an extant virus.</title>
        <authorList>
            <person name="Hongo Y."/>
            <person name="Kimura K."/>
            <person name="Takaki Y."/>
            <person name="Yoshida Y."/>
            <person name="Baba S."/>
            <person name="Kobayashi G."/>
            <person name="Nagasaki K."/>
            <person name="Hano T."/>
            <person name="Tomaru Y."/>
        </authorList>
    </citation>
    <scope>NUCLEOTIDE SEQUENCE [LARGE SCALE GENOMIC DNA]</scope>
    <source>
        <strain evidence="2 3">NIES-3715</strain>
    </source>
</reference>
<feature type="region of interest" description="Disordered" evidence="1">
    <location>
        <begin position="25"/>
        <end position="50"/>
    </location>
</feature>
<accession>A0AAD3D836</accession>
<dbReference type="EMBL" id="BLLK01000062">
    <property type="protein sequence ID" value="GFH59167.1"/>
    <property type="molecule type" value="Genomic_DNA"/>
</dbReference>
<feature type="compositionally biased region" description="Polar residues" evidence="1">
    <location>
        <begin position="30"/>
        <end position="45"/>
    </location>
</feature>
<name>A0AAD3D836_9STRA</name>
<protein>
    <submittedName>
        <fullName evidence="2">Uncharacterized protein</fullName>
    </submittedName>
</protein>
<evidence type="ECO:0000313" key="3">
    <source>
        <dbReference type="Proteomes" id="UP001054902"/>
    </source>
</evidence>